<dbReference type="PROSITE" id="PS00086">
    <property type="entry name" value="CYTOCHROME_P450"/>
    <property type="match status" value="1"/>
</dbReference>
<dbReference type="FunFam" id="1.10.630.10:FF:000008">
    <property type="entry name" value="Cytochrome P450 71D8"/>
    <property type="match status" value="1"/>
</dbReference>
<keyword evidence="6 12" id="KW-0479">Metal-binding</keyword>
<dbReference type="PANTHER" id="PTHR47953:SF19">
    <property type="entry name" value="OS06G0641600 PROTEIN"/>
    <property type="match status" value="1"/>
</dbReference>
<evidence type="ECO:0000256" key="6">
    <source>
        <dbReference type="ARBA" id="ARBA00022723"/>
    </source>
</evidence>
<dbReference type="GO" id="GO:0020037">
    <property type="term" value="F:heme binding"/>
    <property type="evidence" value="ECO:0007669"/>
    <property type="project" value="InterPro"/>
</dbReference>
<dbReference type="EMBL" id="JRKL02004154">
    <property type="protein sequence ID" value="KAF3953259.1"/>
    <property type="molecule type" value="Genomic_DNA"/>
</dbReference>
<dbReference type="SUPFAM" id="SSF48264">
    <property type="entry name" value="Cytochrome P450"/>
    <property type="match status" value="1"/>
</dbReference>
<dbReference type="AlphaFoldDB" id="A0A8J4QUM1"/>
<dbReference type="Pfam" id="PF00067">
    <property type="entry name" value="p450"/>
    <property type="match status" value="2"/>
</dbReference>
<dbReference type="OrthoDB" id="1470350at2759"/>
<evidence type="ECO:0000256" key="13">
    <source>
        <dbReference type="RuleBase" id="RU000461"/>
    </source>
</evidence>
<comment type="subcellular location">
    <subcellularLocation>
        <location evidence="2">Membrane</location>
        <topology evidence="2">Single-pass membrane protein</topology>
    </subcellularLocation>
</comment>
<feature type="binding site" description="axial binding residue" evidence="12">
    <location>
        <position position="498"/>
    </location>
    <ligand>
        <name>heme</name>
        <dbReference type="ChEBI" id="CHEBI:30413"/>
    </ligand>
    <ligandPart>
        <name>Fe</name>
        <dbReference type="ChEBI" id="CHEBI:18248"/>
    </ligandPart>
</feature>
<evidence type="ECO:0000256" key="9">
    <source>
        <dbReference type="ARBA" id="ARBA00023004"/>
    </source>
</evidence>
<comment type="similarity">
    <text evidence="3 13">Belongs to the cytochrome P450 family.</text>
</comment>
<evidence type="ECO:0000256" key="12">
    <source>
        <dbReference type="PIRSR" id="PIRSR602401-1"/>
    </source>
</evidence>
<comment type="cofactor">
    <cofactor evidence="1 12">
        <name>heme</name>
        <dbReference type="ChEBI" id="CHEBI:30413"/>
    </cofactor>
</comment>
<proteinExistence type="inferred from homology"/>
<dbReference type="PRINTS" id="PR00463">
    <property type="entry name" value="EP450I"/>
</dbReference>
<dbReference type="Gene3D" id="1.10.630.10">
    <property type="entry name" value="Cytochrome P450"/>
    <property type="match status" value="1"/>
</dbReference>
<keyword evidence="7" id="KW-1133">Transmembrane helix</keyword>
<dbReference type="CDD" id="cd11072">
    <property type="entry name" value="CYP71-like"/>
    <property type="match status" value="1"/>
</dbReference>
<sequence length="561" mass="63558">MLQKMKSFAMFVIGLPELIVKKNTTPFSSWSSKPPSFSVHITFFVLVFMFLKVLKTYKTNNLKPKLPPGPTKLPIIGNMLHLIGSLPHHRLRDLAKMYGPLMHLQLGEFSNVVVSSAETAKEVMKTHDILFSSRPHLLAPDIISYGSTGIVFAPYGDYWRHLRKICITELLNSKRVQSFQYIREEEVSKLICFLFSNAGLPINLSEKIFSSTFGITATAAFCKKCKDQEAFITLVKENLEVAGGFSVSDVFPSLKFLHVVSGLRPKLEKIHQKMDKILENIVNEHKVREAMTKTGKGKADDLVDVLLNLRGHGDLEFPLTSNNIKAVILFRIFIRATYYVNKKSCLLYVKIFSHDIFIAGSETSPTTVEWATSEMLKSPSVMEKAQAEVRQVFGRKGNVDETGLQKLIFLKAVIKETLRLHPPLPLLLPRECGESCEINGYAIPVKTQVIVNAWAIGRDPSYWTEAESFYPERFLDSSVDYKGVNFEFIPFGAGRRICPGITFPTPNVELPLAQLLYHFDWKLPTKTKHEDLDMTENFGATVRRKNDLYLIPIPYHPMPLN</sequence>
<dbReference type="InterPro" id="IPR036396">
    <property type="entry name" value="Cyt_P450_sf"/>
</dbReference>
<dbReference type="InterPro" id="IPR017972">
    <property type="entry name" value="Cyt_P450_CS"/>
</dbReference>
<dbReference type="GO" id="GO:0005506">
    <property type="term" value="F:iron ion binding"/>
    <property type="evidence" value="ECO:0007669"/>
    <property type="project" value="InterPro"/>
</dbReference>
<keyword evidence="9 12" id="KW-0408">Iron</keyword>
<reference evidence="14" key="1">
    <citation type="submission" date="2020-03" db="EMBL/GenBank/DDBJ databases">
        <title>Castanea mollissima Vanexum genome sequencing.</title>
        <authorList>
            <person name="Staton M."/>
        </authorList>
    </citation>
    <scope>NUCLEOTIDE SEQUENCE</scope>
    <source>
        <tissue evidence="14">Leaf</tissue>
    </source>
</reference>
<keyword evidence="8 13" id="KW-0560">Oxidoreductase</keyword>
<dbReference type="InterPro" id="IPR002401">
    <property type="entry name" value="Cyt_P450_E_grp-I"/>
</dbReference>
<dbReference type="GO" id="GO:0016020">
    <property type="term" value="C:membrane"/>
    <property type="evidence" value="ECO:0007669"/>
    <property type="project" value="UniProtKB-SubCell"/>
</dbReference>
<evidence type="ECO:0000256" key="8">
    <source>
        <dbReference type="ARBA" id="ARBA00023002"/>
    </source>
</evidence>
<evidence type="ECO:0000256" key="2">
    <source>
        <dbReference type="ARBA" id="ARBA00004167"/>
    </source>
</evidence>
<dbReference type="Proteomes" id="UP000737018">
    <property type="component" value="Unassembled WGS sequence"/>
</dbReference>
<keyword evidence="5" id="KW-0812">Transmembrane</keyword>
<protein>
    <recommendedName>
        <fullName evidence="16">Cytochrome P450</fullName>
    </recommendedName>
</protein>
<comment type="caution">
    <text evidence="14">The sequence shown here is derived from an EMBL/GenBank/DDBJ whole genome shotgun (WGS) entry which is preliminary data.</text>
</comment>
<evidence type="ECO:0008006" key="16">
    <source>
        <dbReference type="Google" id="ProtNLM"/>
    </source>
</evidence>
<keyword evidence="4 12" id="KW-0349">Heme</keyword>
<dbReference type="GO" id="GO:0004497">
    <property type="term" value="F:monooxygenase activity"/>
    <property type="evidence" value="ECO:0007669"/>
    <property type="project" value="UniProtKB-KW"/>
</dbReference>
<organism evidence="14 15">
    <name type="scientific">Castanea mollissima</name>
    <name type="common">Chinese chestnut</name>
    <dbReference type="NCBI Taxonomy" id="60419"/>
    <lineage>
        <taxon>Eukaryota</taxon>
        <taxon>Viridiplantae</taxon>
        <taxon>Streptophyta</taxon>
        <taxon>Embryophyta</taxon>
        <taxon>Tracheophyta</taxon>
        <taxon>Spermatophyta</taxon>
        <taxon>Magnoliopsida</taxon>
        <taxon>eudicotyledons</taxon>
        <taxon>Gunneridae</taxon>
        <taxon>Pentapetalae</taxon>
        <taxon>rosids</taxon>
        <taxon>fabids</taxon>
        <taxon>Fagales</taxon>
        <taxon>Fagaceae</taxon>
        <taxon>Castanea</taxon>
    </lineage>
</organism>
<dbReference type="PANTHER" id="PTHR47953">
    <property type="entry name" value="OS08G0105600 PROTEIN"/>
    <property type="match status" value="1"/>
</dbReference>
<evidence type="ECO:0000256" key="10">
    <source>
        <dbReference type="ARBA" id="ARBA00023033"/>
    </source>
</evidence>
<evidence type="ECO:0000313" key="15">
    <source>
        <dbReference type="Proteomes" id="UP000737018"/>
    </source>
</evidence>
<dbReference type="PRINTS" id="PR00385">
    <property type="entry name" value="P450"/>
</dbReference>
<name>A0A8J4QUM1_9ROSI</name>
<keyword evidence="15" id="KW-1185">Reference proteome</keyword>
<dbReference type="InterPro" id="IPR052306">
    <property type="entry name" value="CYP450_71D"/>
</dbReference>
<evidence type="ECO:0000256" key="4">
    <source>
        <dbReference type="ARBA" id="ARBA00022617"/>
    </source>
</evidence>
<evidence type="ECO:0000313" key="14">
    <source>
        <dbReference type="EMBL" id="KAF3953259.1"/>
    </source>
</evidence>
<dbReference type="InterPro" id="IPR001128">
    <property type="entry name" value="Cyt_P450"/>
</dbReference>
<evidence type="ECO:0000256" key="7">
    <source>
        <dbReference type="ARBA" id="ARBA00022989"/>
    </source>
</evidence>
<evidence type="ECO:0000256" key="11">
    <source>
        <dbReference type="ARBA" id="ARBA00023136"/>
    </source>
</evidence>
<evidence type="ECO:0000256" key="1">
    <source>
        <dbReference type="ARBA" id="ARBA00001971"/>
    </source>
</evidence>
<evidence type="ECO:0000256" key="5">
    <source>
        <dbReference type="ARBA" id="ARBA00022692"/>
    </source>
</evidence>
<keyword evidence="10 13" id="KW-0503">Monooxygenase</keyword>
<keyword evidence="11" id="KW-0472">Membrane</keyword>
<dbReference type="GO" id="GO:0016705">
    <property type="term" value="F:oxidoreductase activity, acting on paired donors, with incorporation or reduction of molecular oxygen"/>
    <property type="evidence" value="ECO:0007669"/>
    <property type="project" value="InterPro"/>
</dbReference>
<evidence type="ECO:0000256" key="3">
    <source>
        <dbReference type="ARBA" id="ARBA00010617"/>
    </source>
</evidence>
<accession>A0A8J4QUM1</accession>
<gene>
    <name evidence="14" type="ORF">CMV_021279</name>
</gene>